<keyword evidence="5" id="KW-0813">Transport</keyword>
<dbReference type="InterPro" id="IPR019820">
    <property type="entry name" value="Sec-indep_translocase_CS"/>
</dbReference>
<dbReference type="EMBL" id="CAADEW010000059">
    <property type="protein sequence ID" value="VFJ56154.1"/>
    <property type="molecule type" value="Genomic_DNA"/>
</dbReference>
<dbReference type="PROSITE" id="PS01218">
    <property type="entry name" value="TATC"/>
    <property type="match status" value="1"/>
</dbReference>
<dbReference type="PANTHER" id="PTHR30371">
    <property type="entry name" value="SEC-INDEPENDENT PROTEIN TRANSLOCASE PROTEIN TATC"/>
    <property type="match status" value="1"/>
</dbReference>
<evidence type="ECO:0000256" key="4">
    <source>
        <dbReference type="ARBA" id="ARBA00023136"/>
    </source>
</evidence>
<accession>A0A450SAX6</accession>
<keyword evidence="2 5" id="KW-0812">Transmembrane</keyword>
<evidence type="ECO:0000313" key="8">
    <source>
        <dbReference type="EMBL" id="VFJ56154.1"/>
    </source>
</evidence>
<keyword evidence="5" id="KW-0653">Protein transport</keyword>
<feature type="transmembrane region" description="Helical" evidence="5">
    <location>
        <begin position="199"/>
        <end position="216"/>
    </location>
</feature>
<keyword evidence="3 5" id="KW-1133">Transmembrane helix</keyword>
<gene>
    <name evidence="5" type="primary">tatC</name>
    <name evidence="8" type="ORF">BECKFW1821A_GA0114235_10597</name>
    <name evidence="7" type="ORF">BECKFW1821B_GA0114236_100528</name>
</gene>
<dbReference type="Pfam" id="PF00902">
    <property type="entry name" value="TatC"/>
    <property type="match status" value="1"/>
</dbReference>
<feature type="transmembrane region" description="Helical" evidence="5">
    <location>
        <begin position="161"/>
        <end position="187"/>
    </location>
</feature>
<dbReference type="PRINTS" id="PR01840">
    <property type="entry name" value="TATCFAMILY"/>
</dbReference>
<feature type="compositionally biased region" description="Acidic residues" evidence="6">
    <location>
        <begin position="276"/>
        <end position="286"/>
    </location>
</feature>
<comment type="function">
    <text evidence="5">Part of the twin-arginine translocation (Tat) system that transports large folded proteins containing a characteristic twin-arginine motif in their signal peptide across membranes. Together with TatB, TatC is part of a receptor directly interacting with Tat signal peptides.</text>
</comment>
<feature type="transmembrane region" description="Helical" evidence="5">
    <location>
        <begin position="24"/>
        <end position="42"/>
    </location>
</feature>
<evidence type="ECO:0000256" key="3">
    <source>
        <dbReference type="ARBA" id="ARBA00022989"/>
    </source>
</evidence>
<evidence type="ECO:0000256" key="1">
    <source>
        <dbReference type="ARBA" id="ARBA00004141"/>
    </source>
</evidence>
<keyword evidence="4 5" id="KW-0472">Membrane</keyword>
<keyword evidence="5" id="KW-1003">Cell membrane</keyword>
<name>A0A450SAX6_9GAMM</name>
<evidence type="ECO:0000256" key="2">
    <source>
        <dbReference type="ARBA" id="ARBA00022692"/>
    </source>
</evidence>
<comment type="subunit">
    <text evidence="5">The Tat system comprises two distinct complexes: a TatABC complex, containing multiple copies of TatA, TatB and TatC subunits, and a separate TatA complex, containing only TatA subunits. Substrates initially bind to the TatABC complex, which probably triggers association of the separate TatA complex to form the active translocon.</text>
</comment>
<reference evidence="7" key="1">
    <citation type="submission" date="2019-02" db="EMBL/GenBank/DDBJ databases">
        <authorList>
            <person name="Gruber-Vodicka R. H."/>
            <person name="Seah K. B. B."/>
        </authorList>
    </citation>
    <scope>NUCLEOTIDE SEQUENCE</scope>
    <source>
        <strain evidence="7">BECK_BZ106</strain>
        <strain evidence="8">BECK_BZ15</strain>
    </source>
</reference>
<organism evidence="7">
    <name type="scientific">Candidatus Kentrum sp. FW</name>
    <dbReference type="NCBI Taxonomy" id="2126338"/>
    <lineage>
        <taxon>Bacteria</taxon>
        <taxon>Pseudomonadati</taxon>
        <taxon>Pseudomonadota</taxon>
        <taxon>Gammaproteobacteria</taxon>
        <taxon>Candidatus Kentrum</taxon>
    </lineage>
</organism>
<dbReference type="NCBIfam" id="TIGR00945">
    <property type="entry name" value="tatC"/>
    <property type="match status" value="1"/>
</dbReference>
<protein>
    <recommendedName>
        <fullName evidence="5">Sec-independent protein translocase protein TatC</fullName>
    </recommendedName>
</protein>
<proteinExistence type="inferred from homology"/>
<dbReference type="InterPro" id="IPR002033">
    <property type="entry name" value="TatC"/>
</dbReference>
<dbReference type="GO" id="GO:0033281">
    <property type="term" value="C:TAT protein transport complex"/>
    <property type="evidence" value="ECO:0007669"/>
    <property type="project" value="UniProtKB-UniRule"/>
</dbReference>
<evidence type="ECO:0000256" key="5">
    <source>
        <dbReference type="HAMAP-Rule" id="MF_00902"/>
    </source>
</evidence>
<feature type="region of interest" description="Disordered" evidence="6">
    <location>
        <begin position="265"/>
        <end position="295"/>
    </location>
</feature>
<keyword evidence="5" id="KW-0811">Translocation</keyword>
<dbReference type="GO" id="GO:0009977">
    <property type="term" value="F:proton motive force dependent protein transmembrane transporter activity"/>
    <property type="evidence" value="ECO:0007669"/>
    <property type="project" value="TreeGrafter"/>
</dbReference>
<feature type="transmembrane region" description="Helical" evidence="5">
    <location>
        <begin position="120"/>
        <end position="141"/>
    </location>
</feature>
<comment type="similarity">
    <text evidence="5">Belongs to the TatC family.</text>
</comment>
<dbReference type="AlphaFoldDB" id="A0A450SAX6"/>
<dbReference type="PANTHER" id="PTHR30371:SF0">
    <property type="entry name" value="SEC-INDEPENDENT PROTEIN TRANSLOCASE PROTEIN TATC, CHLOROPLASTIC-RELATED"/>
    <property type="match status" value="1"/>
</dbReference>
<dbReference type="EMBL" id="CAADFD010000005">
    <property type="protein sequence ID" value="VFJ49348.1"/>
    <property type="molecule type" value="Genomic_DNA"/>
</dbReference>
<dbReference type="GO" id="GO:0043953">
    <property type="term" value="P:protein transport by the Tat complex"/>
    <property type="evidence" value="ECO:0007669"/>
    <property type="project" value="UniProtKB-UniRule"/>
</dbReference>
<evidence type="ECO:0000256" key="6">
    <source>
        <dbReference type="SAM" id="MobiDB-lite"/>
    </source>
</evidence>
<evidence type="ECO:0000313" key="7">
    <source>
        <dbReference type="EMBL" id="VFJ49348.1"/>
    </source>
</evidence>
<sequence>MDSTGSPQGEMPFLSHLIELRNRLIRALLAVLVVLIGLIPFANDLYEWLSAPLLRYLPQGTSMIATEVASPFFAPFKLAIVAAIFITMPIIVYQLWAFVAPGLYKKEKKLVYPLMITSTMLFYLGAAFAYFAVFPLVFGFFTSVAPEGVEVATDISKYLDFVLKLFFAFGLAFEVPVATILLVSGGFTTPKALASKRPYVIVVAFIIGMLLTPPDVISQTLLALPMWILFELGIFFSRVYTVGKSSDEPSEEAEVEEEYRYRTVTEEELDRAMGEGLDEALGDVDPGDAKTKEKP</sequence>
<dbReference type="HAMAP" id="MF_00902">
    <property type="entry name" value="TatC"/>
    <property type="match status" value="1"/>
</dbReference>
<comment type="caution">
    <text evidence="5">Lacks conserved residue(s) required for the propagation of feature annotation.</text>
</comment>
<dbReference type="GO" id="GO:0065002">
    <property type="term" value="P:intracellular protein transmembrane transport"/>
    <property type="evidence" value="ECO:0007669"/>
    <property type="project" value="TreeGrafter"/>
</dbReference>
<feature type="transmembrane region" description="Helical" evidence="5">
    <location>
        <begin position="78"/>
        <end position="99"/>
    </location>
</feature>
<comment type="subcellular location">
    <subcellularLocation>
        <location evidence="5">Cell membrane</location>
        <topology evidence="5">Multi-pass membrane protein</topology>
    </subcellularLocation>
    <subcellularLocation>
        <location evidence="1">Membrane</location>
        <topology evidence="1">Multi-pass membrane protein</topology>
    </subcellularLocation>
</comment>